<dbReference type="GO" id="GO:0005975">
    <property type="term" value="P:carbohydrate metabolic process"/>
    <property type="evidence" value="ECO:0007669"/>
    <property type="project" value="InterPro"/>
</dbReference>
<protein>
    <recommendedName>
        <fullName evidence="14">Beta-mannosidase B</fullName>
        <ecNumber evidence="6">3.2.1.25</ecNumber>
    </recommendedName>
    <alternativeName>
        <fullName evidence="15">Mannanase B</fullName>
    </alternativeName>
</protein>
<dbReference type="Gene3D" id="2.60.120.260">
    <property type="entry name" value="Galactose-binding domain-like"/>
    <property type="match status" value="1"/>
</dbReference>
<name>W4QA67_9BACI</name>
<dbReference type="PANTHER" id="PTHR43730:SF1">
    <property type="entry name" value="BETA-MANNOSIDASE"/>
    <property type="match status" value="1"/>
</dbReference>
<evidence type="ECO:0000256" key="14">
    <source>
        <dbReference type="ARBA" id="ARBA00041069"/>
    </source>
</evidence>
<dbReference type="SUPFAM" id="SSF51445">
    <property type="entry name" value="(Trans)glycosidases"/>
    <property type="match status" value="1"/>
</dbReference>
<keyword evidence="10" id="KW-0325">Glycoprotein</keyword>
<evidence type="ECO:0000313" key="21">
    <source>
        <dbReference type="Proteomes" id="UP000018895"/>
    </source>
</evidence>
<evidence type="ECO:0000256" key="2">
    <source>
        <dbReference type="ARBA" id="ARBA00004371"/>
    </source>
</evidence>
<keyword evidence="8" id="KW-0732">Signal</keyword>
<dbReference type="STRING" id="1236971.JCM9152_259"/>
<dbReference type="InterPro" id="IPR041447">
    <property type="entry name" value="Mannosidase_ig"/>
</dbReference>
<feature type="domain" description="Mannosidase Ig/CBM-like" evidence="18">
    <location>
        <begin position="665"/>
        <end position="753"/>
    </location>
</feature>
<dbReference type="InterPro" id="IPR006102">
    <property type="entry name" value="Ig-like_GH2"/>
</dbReference>
<dbReference type="EC" id="3.2.1.25" evidence="6"/>
<comment type="catalytic activity">
    <reaction evidence="1">
        <text>Hydrolysis of terminal, non-reducing beta-D-mannose residues in beta-D-mannosides.</text>
        <dbReference type="EC" id="3.2.1.25"/>
    </reaction>
</comment>
<dbReference type="Pfam" id="PF17753">
    <property type="entry name" value="Ig_mannosidase"/>
    <property type="match status" value="1"/>
</dbReference>
<dbReference type="PANTHER" id="PTHR43730">
    <property type="entry name" value="BETA-MANNOSIDASE"/>
    <property type="match status" value="1"/>
</dbReference>
<dbReference type="InterPro" id="IPR054593">
    <property type="entry name" value="Beta-mannosidase-like_N2"/>
</dbReference>
<evidence type="ECO:0000256" key="5">
    <source>
        <dbReference type="ARBA" id="ARBA00011738"/>
    </source>
</evidence>
<evidence type="ECO:0000256" key="8">
    <source>
        <dbReference type="ARBA" id="ARBA00022729"/>
    </source>
</evidence>
<keyword evidence="11" id="KW-0458">Lysosome</keyword>
<evidence type="ECO:0000256" key="6">
    <source>
        <dbReference type="ARBA" id="ARBA00012754"/>
    </source>
</evidence>
<keyword evidence="12" id="KW-0326">Glycosidase</keyword>
<evidence type="ECO:0000259" key="17">
    <source>
        <dbReference type="Pfam" id="PF17753"/>
    </source>
</evidence>
<comment type="pathway">
    <text evidence="4">Glycan metabolism; N-glycan degradation.</text>
</comment>
<dbReference type="GO" id="GO:0005764">
    <property type="term" value="C:lysosome"/>
    <property type="evidence" value="ECO:0007669"/>
    <property type="project" value="UniProtKB-SubCell"/>
</dbReference>
<dbReference type="InterPro" id="IPR036156">
    <property type="entry name" value="Beta-gal/glucu_dom_sf"/>
</dbReference>
<evidence type="ECO:0000256" key="3">
    <source>
        <dbReference type="ARBA" id="ARBA00004613"/>
    </source>
</evidence>
<dbReference type="Pfam" id="PF00703">
    <property type="entry name" value="Glyco_hydro_2"/>
    <property type="match status" value="1"/>
</dbReference>
<accession>W4QA67</accession>
<evidence type="ECO:0000256" key="11">
    <source>
        <dbReference type="ARBA" id="ARBA00023228"/>
    </source>
</evidence>
<dbReference type="Pfam" id="PF17786">
    <property type="entry name" value="Mannosidase_ig"/>
    <property type="match status" value="1"/>
</dbReference>
<evidence type="ECO:0000259" key="18">
    <source>
        <dbReference type="Pfam" id="PF17786"/>
    </source>
</evidence>
<dbReference type="GO" id="GO:0004567">
    <property type="term" value="F:beta-mannosidase activity"/>
    <property type="evidence" value="ECO:0007669"/>
    <property type="project" value="UniProtKB-EC"/>
</dbReference>
<feature type="domain" description="Beta-mannosidase Ig-fold" evidence="17">
    <location>
        <begin position="756"/>
        <end position="832"/>
    </location>
</feature>
<dbReference type="SUPFAM" id="SSF49303">
    <property type="entry name" value="beta-Galactosidase/glucuronidase domain"/>
    <property type="match status" value="3"/>
</dbReference>
<feature type="domain" description="Glycoside hydrolase family 2 immunoglobulin-like beta-sandwich" evidence="16">
    <location>
        <begin position="194"/>
        <end position="295"/>
    </location>
</feature>
<dbReference type="Gene3D" id="3.20.20.80">
    <property type="entry name" value="Glycosidases"/>
    <property type="match status" value="1"/>
</dbReference>
<evidence type="ECO:0000313" key="20">
    <source>
        <dbReference type="EMBL" id="GAE28921.1"/>
    </source>
</evidence>
<evidence type="ECO:0000256" key="9">
    <source>
        <dbReference type="ARBA" id="ARBA00022801"/>
    </source>
</evidence>
<dbReference type="EMBL" id="BAUU01000002">
    <property type="protein sequence ID" value="GAE28921.1"/>
    <property type="molecule type" value="Genomic_DNA"/>
</dbReference>
<dbReference type="InterPro" id="IPR050887">
    <property type="entry name" value="Beta-mannosidase_GH2"/>
</dbReference>
<organism evidence="20 21">
    <name type="scientific">Halalkalibacter hemicellulosilyticusJCM 9152</name>
    <dbReference type="NCBI Taxonomy" id="1236971"/>
    <lineage>
        <taxon>Bacteria</taxon>
        <taxon>Bacillati</taxon>
        <taxon>Bacillota</taxon>
        <taxon>Bacilli</taxon>
        <taxon>Bacillales</taxon>
        <taxon>Bacillaceae</taxon>
        <taxon>Halalkalibacter</taxon>
    </lineage>
</organism>
<dbReference type="InterPro" id="IPR041625">
    <property type="entry name" value="Beta-mannosidase_Ig"/>
</dbReference>
<comment type="subcellular location">
    <subcellularLocation>
        <location evidence="2">Lysosome</location>
    </subcellularLocation>
    <subcellularLocation>
        <location evidence="3">Secreted</location>
    </subcellularLocation>
</comment>
<comment type="similarity">
    <text evidence="13">Belongs to the glycosyl hydrolase 2 family. Beta-mannosidase B subfamily.</text>
</comment>
<dbReference type="SUPFAM" id="SSF49785">
    <property type="entry name" value="Galactose-binding domain-like"/>
    <property type="match status" value="1"/>
</dbReference>
<evidence type="ECO:0000256" key="7">
    <source>
        <dbReference type="ARBA" id="ARBA00022525"/>
    </source>
</evidence>
<dbReference type="Gene3D" id="2.60.40.10">
    <property type="entry name" value="Immunoglobulins"/>
    <property type="match status" value="3"/>
</dbReference>
<dbReference type="Proteomes" id="UP000018895">
    <property type="component" value="Unassembled WGS sequence"/>
</dbReference>
<dbReference type="InterPro" id="IPR013783">
    <property type="entry name" value="Ig-like_fold"/>
</dbReference>
<dbReference type="FunFam" id="2.60.120.260:FF:000060">
    <property type="entry name" value="Probable beta-mannosidase"/>
    <property type="match status" value="1"/>
</dbReference>
<dbReference type="AlphaFoldDB" id="W4QA67"/>
<sequence length="840" mass="97446">MLTDWKFKMSEDKYWLPAHVPGCVHTDLIKSGKIEDPFYGKNELGIQWIDKKDWEYATTFDLDQQLVKAQHVELEFAGLDTYADVYLNNEHILSADNMFRTWKVDVKQYVKERENQLRVYFRSPIKEDLPKLEQLGYQLPAANDHSEDGELGDKRVSIFARKAPYHYGWDWGPRFVTSGIWKEVKLVAWEELNITDLYIRQDDISKSAAHVTAMVDVEASDLWEGTLKLATDGISIEQNVTLHKGLNQLEIPITIENPKLWWSRGLGEQHFYFFTILCEQNEKVVTEKIVRTGLRTINVIRENDVSGQSFYFELNGVPIFTKGANHIPNDSFVTEVTYDRYKHEIVSAIEANMNMLRVWGGGIYEYDVFYELCDEHGILVWQDFMFACSMYPGDAEFLASVKAEAIDTVKRLRNHPCMAIWCGNNEIDSAWAHYVEDAGWGWKQDFTNEQREKIWSDYEAIFHQLLPSVVESLAPDVFYWPSSPMQAITNNEDQHATTTSTKGDIHYWEVWHMQKPFSEYNTHVGRYMSEYGFQSFPELKTVKSYAPDNQLAWESDVMLHHQKNGDGNYLIKQYMDMYLPEPNDFPSFLYMSHVLQAEGIKSAIEAHRRHKPFCMGTLYWQMNDCWPVASWSSMDYYGRWKALHYFVKKSFKDVVLSIDGMDEEKVHIHLISDSMEDVVGTLELQVMTFDGESIFSTTKTVKVKGDTAQNIYSVTVNDFIQEHERNRIVLVAKLVTDKGIVDAKEHYFVPSKDLQLVEPEIKVKRLNDSEFSLTSNVLAKNVYLEAAEEGVFTDNYFDLLPGETKIVTFTEIGKQSFVPKRLDTLHVSSMLDHIKLNTTR</sequence>
<reference evidence="20" key="1">
    <citation type="journal article" date="2014" name="Genome Announc.">
        <title>Draft Genome Sequences of Three Alkaliphilic Bacillus Strains, Bacillus wakoensis JCM 9140T, Bacillus akibai JCM 9157T, and Bacillus hemicellulosilyticus JCM 9152T.</title>
        <authorList>
            <person name="Yuki M."/>
            <person name="Oshima K."/>
            <person name="Suda W."/>
            <person name="Oshida Y."/>
            <person name="Kitamura K."/>
            <person name="Iida T."/>
            <person name="Hattori M."/>
            <person name="Ohkuma M."/>
        </authorList>
    </citation>
    <scope>NUCLEOTIDE SEQUENCE [LARGE SCALE GENOMIC DNA]</scope>
    <source>
        <strain evidence="20">JCM 9152</strain>
    </source>
</reference>
<evidence type="ECO:0000256" key="1">
    <source>
        <dbReference type="ARBA" id="ARBA00000829"/>
    </source>
</evidence>
<gene>
    <name evidence="20" type="ORF">JCM9152_259</name>
</gene>
<keyword evidence="21" id="KW-1185">Reference proteome</keyword>
<evidence type="ECO:0000259" key="19">
    <source>
        <dbReference type="Pfam" id="PF22666"/>
    </source>
</evidence>
<comment type="caution">
    <text evidence="20">The sequence shown here is derived from an EMBL/GenBank/DDBJ whole genome shotgun (WGS) entry which is preliminary data.</text>
</comment>
<comment type="subunit">
    <text evidence="5">Homodimer.</text>
</comment>
<evidence type="ECO:0000256" key="10">
    <source>
        <dbReference type="ARBA" id="ARBA00023180"/>
    </source>
</evidence>
<keyword evidence="7" id="KW-0964">Secreted</keyword>
<dbReference type="FunFam" id="3.20.20.80:FF:000050">
    <property type="entry name" value="Beta-mannosidase B"/>
    <property type="match status" value="1"/>
</dbReference>
<dbReference type="InterPro" id="IPR008979">
    <property type="entry name" value="Galactose-bd-like_sf"/>
</dbReference>
<dbReference type="GO" id="GO:0005576">
    <property type="term" value="C:extracellular region"/>
    <property type="evidence" value="ECO:0007669"/>
    <property type="project" value="UniProtKB-SubCell"/>
</dbReference>
<evidence type="ECO:0000256" key="13">
    <source>
        <dbReference type="ARBA" id="ARBA00038429"/>
    </source>
</evidence>
<evidence type="ECO:0000256" key="12">
    <source>
        <dbReference type="ARBA" id="ARBA00023295"/>
    </source>
</evidence>
<dbReference type="InterPro" id="IPR017853">
    <property type="entry name" value="GH"/>
</dbReference>
<feature type="domain" description="Beta-mannosidase-like galactose-binding" evidence="19">
    <location>
        <begin position="5"/>
        <end position="182"/>
    </location>
</feature>
<evidence type="ECO:0000256" key="15">
    <source>
        <dbReference type="ARBA" id="ARBA00041614"/>
    </source>
</evidence>
<evidence type="ECO:0000259" key="16">
    <source>
        <dbReference type="Pfam" id="PF00703"/>
    </source>
</evidence>
<evidence type="ECO:0000256" key="4">
    <source>
        <dbReference type="ARBA" id="ARBA00004740"/>
    </source>
</evidence>
<dbReference type="GO" id="GO:0006516">
    <property type="term" value="P:glycoprotein catabolic process"/>
    <property type="evidence" value="ECO:0007669"/>
    <property type="project" value="TreeGrafter"/>
</dbReference>
<dbReference type="Pfam" id="PF22666">
    <property type="entry name" value="Glyco_hydro_2_N2"/>
    <property type="match status" value="1"/>
</dbReference>
<keyword evidence="9" id="KW-0378">Hydrolase</keyword>
<proteinExistence type="inferred from homology"/>